<dbReference type="EMBL" id="LT629740">
    <property type="protein sequence ID" value="SDT69470.1"/>
    <property type="molecule type" value="Genomic_DNA"/>
</dbReference>
<proteinExistence type="predicted"/>
<evidence type="ECO:0000313" key="1">
    <source>
        <dbReference type="EMBL" id="SDT69470.1"/>
    </source>
</evidence>
<accession>A0A1H2CG49</accession>
<keyword evidence="2" id="KW-1185">Reference proteome</keyword>
<name>A0A1H2CG49_MUCMA</name>
<evidence type="ECO:0000313" key="2">
    <source>
        <dbReference type="Proteomes" id="UP000199679"/>
    </source>
</evidence>
<reference evidence="1 2" key="1">
    <citation type="submission" date="2016-10" db="EMBL/GenBank/DDBJ databases">
        <authorList>
            <person name="de Groot N.N."/>
        </authorList>
    </citation>
    <scope>NUCLEOTIDE SEQUENCE [LARGE SCALE GENOMIC DNA]</scope>
    <source>
        <strain evidence="1 2">MP1X4</strain>
    </source>
</reference>
<dbReference type="Proteomes" id="UP000199679">
    <property type="component" value="Chromosome I"/>
</dbReference>
<sequence>MKKSIIKPGFEFIFTLSLFAVLGLPPLVFGQSTKDEQITIVNGDTTINGTNIKQLSGKERQAALKDIGQIAAIKSVPGQAPVIASNTRHKTVVMKYRFKDSTAGKMNREQWRSKTMTEDPMMDFSRKNTQDFNYITTDNNGVSTHVSYRVTEPSGPLNNMASTPEKAQLDKLDVTDLNIVPEFSAGITVLMFNLPSKAIAEVMLKDSKGNVIWSDKALKGSFSKTFPLGLNGIYYLRIKQGDKLAVKKIYKDQM</sequence>
<protein>
    <submittedName>
        <fullName evidence="1">Por secretion system C-terminal sorting domain-containing protein</fullName>
    </submittedName>
</protein>
<dbReference type="OrthoDB" id="761796at2"/>
<dbReference type="RefSeq" id="WP_091379883.1">
    <property type="nucleotide sequence ID" value="NZ_LT629740.1"/>
</dbReference>
<dbReference type="AlphaFoldDB" id="A0A1H2CG49"/>
<organism evidence="1 2">
    <name type="scientific">Mucilaginibacter mallensis</name>
    <dbReference type="NCBI Taxonomy" id="652787"/>
    <lineage>
        <taxon>Bacteria</taxon>
        <taxon>Pseudomonadati</taxon>
        <taxon>Bacteroidota</taxon>
        <taxon>Sphingobacteriia</taxon>
        <taxon>Sphingobacteriales</taxon>
        <taxon>Sphingobacteriaceae</taxon>
        <taxon>Mucilaginibacter</taxon>
    </lineage>
</organism>
<gene>
    <name evidence="1" type="ORF">SAMN05216490_5024</name>
</gene>